<evidence type="ECO:0000313" key="2">
    <source>
        <dbReference type="Proteomes" id="UP000554235"/>
    </source>
</evidence>
<dbReference type="EMBL" id="JAADYS010000974">
    <property type="protein sequence ID" value="KAF4465803.1"/>
    <property type="molecule type" value="Genomic_DNA"/>
</dbReference>
<dbReference type="AlphaFoldDB" id="A0A8H4LCW2"/>
<gene>
    <name evidence="1" type="ORF">FALBO_7333</name>
</gene>
<protein>
    <submittedName>
        <fullName evidence="1">Uncharacterized protein</fullName>
    </submittedName>
</protein>
<proteinExistence type="predicted"/>
<name>A0A8H4LCW2_9HYPO</name>
<sequence length="160" mass="18477">MDVESASPRTGFSALARNMAINPKYEPFMFRKFYRRSARHLLDVEGKFAYLAWKLDRANEQAGWSRDTEALRSTRVWEALKENAKDDTRPEHARMILFDEIKSTLEDYLGSTSIKYISIANVSIEDALMRQNWIACLKCPRKRTLGGLWSQSYGQASITM</sequence>
<dbReference type="Proteomes" id="UP000554235">
    <property type="component" value="Unassembled WGS sequence"/>
</dbReference>
<reference evidence="1 2" key="1">
    <citation type="submission" date="2020-01" db="EMBL/GenBank/DDBJ databases">
        <title>Identification and distribution of gene clusters putatively required for synthesis of sphingolipid metabolism inhibitors in phylogenetically diverse species of the filamentous fungus Fusarium.</title>
        <authorList>
            <person name="Kim H.-S."/>
            <person name="Busman M."/>
            <person name="Brown D.W."/>
            <person name="Divon H."/>
            <person name="Uhlig S."/>
            <person name="Proctor R.H."/>
        </authorList>
    </citation>
    <scope>NUCLEOTIDE SEQUENCE [LARGE SCALE GENOMIC DNA]</scope>
    <source>
        <strain evidence="1 2">NRRL 20459</strain>
    </source>
</reference>
<evidence type="ECO:0000313" key="1">
    <source>
        <dbReference type="EMBL" id="KAF4465803.1"/>
    </source>
</evidence>
<keyword evidence="2" id="KW-1185">Reference proteome</keyword>
<dbReference type="OrthoDB" id="5342093at2759"/>
<organism evidence="1 2">
    <name type="scientific">Fusarium albosuccineum</name>
    <dbReference type="NCBI Taxonomy" id="1237068"/>
    <lineage>
        <taxon>Eukaryota</taxon>
        <taxon>Fungi</taxon>
        <taxon>Dikarya</taxon>
        <taxon>Ascomycota</taxon>
        <taxon>Pezizomycotina</taxon>
        <taxon>Sordariomycetes</taxon>
        <taxon>Hypocreomycetidae</taxon>
        <taxon>Hypocreales</taxon>
        <taxon>Nectriaceae</taxon>
        <taxon>Fusarium</taxon>
        <taxon>Fusarium decemcellulare species complex</taxon>
    </lineage>
</organism>
<comment type="caution">
    <text evidence="1">The sequence shown here is derived from an EMBL/GenBank/DDBJ whole genome shotgun (WGS) entry which is preliminary data.</text>
</comment>
<accession>A0A8H4LCW2</accession>